<feature type="domain" description="Symplekin/Pta1 N-terminal" evidence="5">
    <location>
        <begin position="88"/>
        <end position="327"/>
    </location>
</feature>
<feature type="compositionally biased region" description="Acidic residues" evidence="4">
    <location>
        <begin position="430"/>
        <end position="442"/>
    </location>
</feature>
<evidence type="ECO:0000313" key="6">
    <source>
        <dbReference type="EMBL" id="CAF9920124.1"/>
    </source>
</evidence>
<comment type="caution">
    <text evidence="6">The sequence shown here is derived from an EMBL/GenBank/DDBJ whole genome shotgun (WGS) entry which is preliminary data.</text>
</comment>
<dbReference type="InterPro" id="IPR021850">
    <property type="entry name" value="Symplekin/Pta1"/>
</dbReference>
<evidence type="ECO:0000256" key="3">
    <source>
        <dbReference type="ARBA" id="ARBA00023242"/>
    </source>
</evidence>
<dbReference type="Pfam" id="PF11935">
    <property type="entry name" value="SYMPK_PTA1_N"/>
    <property type="match status" value="1"/>
</dbReference>
<evidence type="ECO:0000256" key="4">
    <source>
        <dbReference type="SAM" id="MobiDB-lite"/>
    </source>
</evidence>
<dbReference type="InterPro" id="IPR011989">
    <property type="entry name" value="ARM-like"/>
</dbReference>
<evidence type="ECO:0000256" key="2">
    <source>
        <dbReference type="ARBA" id="ARBA00022664"/>
    </source>
</evidence>
<keyword evidence="2" id="KW-0507">mRNA processing</keyword>
<feature type="region of interest" description="Disordered" evidence="4">
    <location>
        <begin position="721"/>
        <end position="779"/>
    </location>
</feature>
<dbReference type="Proteomes" id="UP000664534">
    <property type="component" value="Unassembled WGS sequence"/>
</dbReference>
<protein>
    <recommendedName>
        <fullName evidence="5">Symplekin/Pta1 N-terminal domain-containing protein</fullName>
    </recommendedName>
</protein>
<dbReference type="EMBL" id="CAJPDT010000024">
    <property type="protein sequence ID" value="CAF9920124.1"/>
    <property type="molecule type" value="Genomic_DNA"/>
</dbReference>
<dbReference type="InterPro" id="IPR032460">
    <property type="entry name" value="Symplekin/Pta1_N"/>
</dbReference>
<accession>A0A8H3INF9</accession>
<proteinExistence type="predicted"/>
<evidence type="ECO:0000313" key="7">
    <source>
        <dbReference type="Proteomes" id="UP000664534"/>
    </source>
</evidence>
<gene>
    <name evidence="6" type="ORF">IMSHALPRED_004821</name>
</gene>
<feature type="region of interest" description="Disordered" evidence="4">
    <location>
        <begin position="542"/>
        <end position="563"/>
    </location>
</feature>
<keyword evidence="3" id="KW-0539">Nucleus</keyword>
<sequence>MALSVPDQLAQLEAARQIVLADAGLYPQIVQGILPIVGANARLELRIWGAEFLAETFASPAFASYQKENSAVGILQTLKDLLEKAGEDAAVVKGAVQTAASIYGLVFRYIIANPHDVPVWNQMASIKSNILKRWDTAATGVRICCIKFVQKVVQVQTPGVIADPRVRDIPTAPSVERSTDAAPQRPDQNEVSIALVPRDHPLIPPPRLEPEASGLLDRLLNVFNEDVSDAVLINATLNCLGTLLRTRQSIANKIISAVLNFNPMKQANSPMTPKVRVQIKSMERTTRALLMNVLRRNESGPFADRIKAYVDRLTRIRLEVFDEGSRKRGLPNEPTDGLDNNKRRRLGAELPERPDPEPLPPGPVSLGRLFTLTKDPALATFDVTSLTLDIMVRIIPPVLVRIDQQALDQALNHVRARILSLTKPPPQALGDDEEDYEPDFEPSEDREQIINKADALPAEDSLPSPSDVTLGPFKLPQPPPLTAEDTIQIGKGTISRVFSMMNVLEEAPSAKKQRPGLNRLAGSGYDKEAWTTVVTRLATRASAGLDDDGGGDEDSKAVATNQAAGSSLSNGIREMLWSFIMEDFRSRIPVAIAWLNEEWYNDRLQERGSGRQDGRAARPKPQQHYEKWMLKVLDGIMPYLDAKDKHLIRFLSEIPEVNANVLGRVKGLARDPERVQMAVNSLYYLILMKPPARDIAIDALEDLWRNYDDAKAPTAKHLAKWRPQVLASESKPSPAPASNGLQHPEDSKPPPSSAPSPAVKAEGEQMKNKQVGQAVAAAG</sequence>
<feature type="region of interest" description="Disordered" evidence="4">
    <location>
        <begin position="422"/>
        <end position="446"/>
    </location>
</feature>
<feature type="compositionally biased region" description="Low complexity" evidence="4">
    <location>
        <begin position="727"/>
        <end position="738"/>
    </location>
</feature>
<dbReference type="AlphaFoldDB" id="A0A8H3INF9"/>
<evidence type="ECO:0000256" key="1">
    <source>
        <dbReference type="ARBA" id="ARBA00004123"/>
    </source>
</evidence>
<dbReference type="PANTHER" id="PTHR15245:SF20">
    <property type="entry name" value="SYMPLEKIN"/>
    <property type="match status" value="1"/>
</dbReference>
<keyword evidence="7" id="KW-1185">Reference proteome</keyword>
<dbReference type="Gene3D" id="1.25.10.10">
    <property type="entry name" value="Leucine-rich Repeat Variant"/>
    <property type="match status" value="1"/>
</dbReference>
<evidence type="ECO:0000259" key="5">
    <source>
        <dbReference type="Pfam" id="PF11935"/>
    </source>
</evidence>
<comment type="subcellular location">
    <subcellularLocation>
        <location evidence="1">Nucleus</location>
    </subcellularLocation>
</comment>
<dbReference type="GO" id="GO:0006397">
    <property type="term" value="P:mRNA processing"/>
    <property type="evidence" value="ECO:0007669"/>
    <property type="project" value="UniProtKB-KW"/>
</dbReference>
<reference evidence="6" key="1">
    <citation type="submission" date="2021-03" db="EMBL/GenBank/DDBJ databases">
        <authorList>
            <person name="Tagirdzhanova G."/>
        </authorList>
    </citation>
    <scope>NUCLEOTIDE SEQUENCE</scope>
</reference>
<dbReference type="OrthoDB" id="331600at2759"/>
<organism evidence="6 7">
    <name type="scientific">Imshaugia aleurites</name>
    <dbReference type="NCBI Taxonomy" id="172621"/>
    <lineage>
        <taxon>Eukaryota</taxon>
        <taxon>Fungi</taxon>
        <taxon>Dikarya</taxon>
        <taxon>Ascomycota</taxon>
        <taxon>Pezizomycotina</taxon>
        <taxon>Lecanoromycetes</taxon>
        <taxon>OSLEUM clade</taxon>
        <taxon>Lecanoromycetidae</taxon>
        <taxon>Lecanorales</taxon>
        <taxon>Lecanorineae</taxon>
        <taxon>Parmeliaceae</taxon>
        <taxon>Imshaugia</taxon>
    </lineage>
</organism>
<dbReference type="GO" id="GO:0005847">
    <property type="term" value="C:mRNA cleavage and polyadenylation specificity factor complex"/>
    <property type="evidence" value="ECO:0007669"/>
    <property type="project" value="TreeGrafter"/>
</dbReference>
<name>A0A8H3INF9_9LECA</name>
<dbReference type="PANTHER" id="PTHR15245">
    <property type="entry name" value="SYMPLEKIN-RELATED"/>
    <property type="match status" value="1"/>
</dbReference>